<proteinExistence type="inferred from homology"/>
<dbReference type="InterPro" id="IPR036388">
    <property type="entry name" value="WH-like_DNA-bd_sf"/>
</dbReference>
<feature type="domain" description="RNA polymerase sigma-70 region 2" evidence="6">
    <location>
        <begin position="26"/>
        <end position="93"/>
    </location>
</feature>
<evidence type="ECO:0008006" key="10">
    <source>
        <dbReference type="Google" id="ProtNLM"/>
    </source>
</evidence>
<comment type="similarity">
    <text evidence="1">Belongs to the sigma-70 factor family. ECF subfamily.</text>
</comment>
<gene>
    <name evidence="8" type="ORF">A3C15_04325</name>
</gene>
<protein>
    <recommendedName>
        <fullName evidence="10">RNA polymerase sigma factor 70 region 4 type 2 domain-containing protein</fullName>
    </recommendedName>
</protein>
<evidence type="ECO:0000256" key="4">
    <source>
        <dbReference type="ARBA" id="ARBA00023125"/>
    </source>
</evidence>
<dbReference type="Gene3D" id="1.10.1740.10">
    <property type="match status" value="1"/>
</dbReference>
<keyword evidence="2" id="KW-0805">Transcription regulation</keyword>
<keyword evidence="4" id="KW-0238">DNA-binding</keyword>
<dbReference type="GO" id="GO:0006352">
    <property type="term" value="P:DNA-templated transcription initiation"/>
    <property type="evidence" value="ECO:0007669"/>
    <property type="project" value="InterPro"/>
</dbReference>
<dbReference type="InterPro" id="IPR039425">
    <property type="entry name" value="RNA_pol_sigma-70-like"/>
</dbReference>
<evidence type="ECO:0000259" key="6">
    <source>
        <dbReference type="Pfam" id="PF04542"/>
    </source>
</evidence>
<evidence type="ECO:0000313" key="8">
    <source>
        <dbReference type="EMBL" id="OGH67736.1"/>
    </source>
</evidence>
<evidence type="ECO:0000256" key="1">
    <source>
        <dbReference type="ARBA" id="ARBA00010641"/>
    </source>
</evidence>
<dbReference type="InterPro" id="IPR007627">
    <property type="entry name" value="RNA_pol_sigma70_r2"/>
</dbReference>
<feature type="domain" description="RNA polymerase sigma factor 70 region 4 type 2" evidence="7">
    <location>
        <begin position="129"/>
        <end position="176"/>
    </location>
</feature>
<dbReference type="Proteomes" id="UP000176532">
    <property type="component" value="Unassembled WGS sequence"/>
</dbReference>
<dbReference type="CDD" id="cd06171">
    <property type="entry name" value="Sigma70_r4"/>
    <property type="match status" value="1"/>
</dbReference>
<evidence type="ECO:0000256" key="5">
    <source>
        <dbReference type="ARBA" id="ARBA00023163"/>
    </source>
</evidence>
<dbReference type="InterPro" id="IPR013325">
    <property type="entry name" value="RNA_pol_sigma_r2"/>
</dbReference>
<comment type="caution">
    <text evidence="8">The sequence shown here is derived from an EMBL/GenBank/DDBJ whole genome shotgun (WGS) entry which is preliminary data.</text>
</comment>
<sequence length="190" mass="22495">MSSLLRDKYLIYRIQTKRDAQAYAELYDRYVSGIYRFISFKVNSKEEAQDLTSEVFLRAWHYLLESRDVASFTALIYRIARNLVIDHYRSRRATISLDEQREHDDEETKSPTDMGEQIKLIDLNLDASAVIDAMKHMKEEYRDIMMLRYIEELTTSEIAEIVGKSHVHVRVLLHRATNILKTILEKHEPR</sequence>
<dbReference type="NCBIfam" id="TIGR02937">
    <property type="entry name" value="sigma70-ECF"/>
    <property type="match status" value="1"/>
</dbReference>
<dbReference type="Pfam" id="PF04542">
    <property type="entry name" value="Sigma70_r2"/>
    <property type="match status" value="1"/>
</dbReference>
<accession>A0A1F6M7Z0</accession>
<dbReference type="STRING" id="1798682.A3C15_04325"/>
<dbReference type="SUPFAM" id="SSF88946">
    <property type="entry name" value="Sigma2 domain of RNA polymerase sigma factors"/>
    <property type="match status" value="1"/>
</dbReference>
<dbReference type="InterPro" id="IPR013249">
    <property type="entry name" value="RNA_pol_sigma70_r4_t2"/>
</dbReference>
<organism evidence="8 9">
    <name type="scientific">Candidatus Magasanikbacteria bacterium RIFCSPHIGHO2_02_FULL_50_9b</name>
    <dbReference type="NCBI Taxonomy" id="1798682"/>
    <lineage>
        <taxon>Bacteria</taxon>
        <taxon>Candidatus Magasanikiibacteriota</taxon>
    </lineage>
</organism>
<dbReference type="Gene3D" id="1.10.10.10">
    <property type="entry name" value="Winged helix-like DNA-binding domain superfamily/Winged helix DNA-binding domain"/>
    <property type="match status" value="1"/>
</dbReference>
<dbReference type="SUPFAM" id="SSF88659">
    <property type="entry name" value="Sigma3 and sigma4 domains of RNA polymerase sigma factors"/>
    <property type="match status" value="1"/>
</dbReference>
<dbReference type="Pfam" id="PF08281">
    <property type="entry name" value="Sigma70_r4_2"/>
    <property type="match status" value="1"/>
</dbReference>
<evidence type="ECO:0000313" key="9">
    <source>
        <dbReference type="Proteomes" id="UP000176532"/>
    </source>
</evidence>
<dbReference type="GO" id="GO:0016987">
    <property type="term" value="F:sigma factor activity"/>
    <property type="evidence" value="ECO:0007669"/>
    <property type="project" value="UniProtKB-KW"/>
</dbReference>
<keyword evidence="5" id="KW-0804">Transcription</keyword>
<evidence type="ECO:0000256" key="3">
    <source>
        <dbReference type="ARBA" id="ARBA00023082"/>
    </source>
</evidence>
<reference evidence="8 9" key="1">
    <citation type="journal article" date="2016" name="Nat. Commun.">
        <title>Thousands of microbial genomes shed light on interconnected biogeochemical processes in an aquifer system.</title>
        <authorList>
            <person name="Anantharaman K."/>
            <person name="Brown C.T."/>
            <person name="Hug L.A."/>
            <person name="Sharon I."/>
            <person name="Castelle C.J."/>
            <person name="Probst A.J."/>
            <person name="Thomas B.C."/>
            <person name="Singh A."/>
            <person name="Wilkins M.J."/>
            <person name="Karaoz U."/>
            <person name="Brodie E.L."/>
            <person name="Williams K.H."/>
            <person name="Hubbard S.S."/>
            <person name="Banfield J.F."/>
        </authorList>
    </citation>
    <scope>NUCLEOTIDE SEQUENCE [LARGE SCALE GENOMIC DNA]</scope>
</reference>
<keyword evidence="3" id="KW-0731">Sigma factor</keyword>
<dbReference type="AlphaFoldDB" id="A0A1F6M7Z0"/>
<dbReference type="PANTHER" id="PTHR43133">
    <property type="entry name" value="RNA POLYMERASE ECF-TYPE SIGMA FACTO"/>
    <property type="match status" value="1"/>
</dbReference>
<dbReference type="GO" id="GO:0003677">
    <property type="term" value="F:DNA binding"/>
    <property type="evidence" value="ECO:0007669"/>
    <property type="project" value="UniProtKB-KW"/>
</dbReference>
<evidence type="ECO:0000259" key="7">
    <source>
        <dbReference type="Pfam" id="PF08281"/>
    </source>
</evidence>
<name>A0A1F6M7Z0_9BACT</name>
<dbReference type="InterPro" id="IPR013324">
    <property type="entry name" value="RNA_pol_sigma_r3/r4-like"/>
</dbReference>
<dbReference type="PANTHER" id="PTHR43133:SF8">
    <property type="entry name" value="RNA POLYMERASE SIGMA FACTOR HI_1459-RELATED"/>
    <property type="match status" value="1"/>
</dbReference>
<evidence type="ECO:0000256" key="2">
    <source>
        <dbReference type="ARBA" id="ARBA00023015"/>
    </source>
</evidence>
<dbReference type="InterPro" id="IPR014284">
    <property type="entry name" value="RNA_pol_sigma-70_dom"/>
</dbReference>
<dbReference type="EMBL" id="MFQD01000036">
    <property type="protein sequence ID" value="OGH67736.1"/>
    <property type="molecule type" value="Genomic_DNA"/>
</dbReference>